<evidence type="ECO:0000313" key="1">
    <source>
        <dbReference type="EMBL" id="MDF0716994.1"/>
    </source>
</evidence>
<dbReference type="EMBL" id="JARFVB010000007">
    <property type="protein sequence ID" value="MDF0716994.1"/>
    <property type="molecule type" value="Genomic_DNA"/>
</dbReference>
<accession>A0ABT5Y0M0</accession>
<comment type="caution">
    <text evidence="1">The sequence shown here is derived from an EMBL/GenBank/DDBJ whole genome shotgun (WGS) entry which is preliminary data.</text>
</comment>
<keyword evidence="2" id="KW-1185">Reference proteome</keyword>
<protein>
    <submittedName>
        <fullName evidence="1">Uncharacterized protein</fullName>
    </submittedName>
</protein>
<gene>
    <name evidence="1" type="ORF">PY092_12600</name>
</gene>
<organism evidence="1 2">
    <name type="scientific">Flagellimonas yonaguniensis</name>
    <dbReference type="NCBI Taxonomy" id="3031325"/>
    <lineage>
        <taxon>Bacteria</taxon>
        <taxon>Pseudomonadati</taxon>
        <taxon>Bacteroidota</taxon>
        <taxon>Flavobacteriia</taxon>
        <taxon>Flavobacteriales</taxon>
        <taxon>Flavobacteriaceae</taxon>
        <taxon>Flagellimonas</taxon>
    </lineage>
</organism>
<dbReference type="RefSeq" id="WP_275616164.1">
    <property type="nucleotide sequence ID" value="NZ_JARFVB010000007.1"/>
</dbReference>
<reference evidence="1 2" key="1">
    <citation type="submission" date="2023-03" db="EMBL/GenBank/DDBJ databases">
        <title>Muricauda XX sp. nov. and Muricauda XXX sp. nov., two novel species isolated from Okinawa Trough.</title>
        <authorList>
            <person name="Cao W."/>
            <person name="Deng X."/>
        </authorList>
    </citation>
    <scope>NUCLEOTIDE SEQUENCE [LARGE SCALE GENOMIC DNA]</scope>
    <source>
        <strain evidence="1 2">334s03</strain>
    </source>
</reference>
<proteinExistence type="predicted"/>
<dbReference type="Proteomes" id="UP001221366">
    <property type="component" value="Unassembled WGS sequence"/>
</dbReference>
<name>A0ABT5Y0M0_9FLAO</name>
<sequence length="127" mass="14331">MAIFGVGAYYDHDVSEDFIRQNLVGVGWSDQDAPELREYFTSLKVGDIVYIKAAFGGNDITVKGIGIITDHFVIRNNGLVSTGRNVKWLSTERFVIPRPNEKNNVRSNTVYEEFHPVVLNEIISKIN</sequence>
<evidence type="ECO:0000313" key="2">
    <source>
        <dbReference type="Proteomes" id="UP001221366"/>
    </source>
</evidence>